<dbReference type="Proteomes" id="UP001163166">
    <property type="component" value="Chromosome"/>
</dbReference>
<organism evidence="2 3">
    <name type="scientific">Rhodopseudomonas palustris</name>
    <dbReference type="NCBI Taxonomy" id="1076"/>
    <lineage>
        <taxon>Bacteria</taxon>
        <taxon>Pseudomonadati</taxon>
        <taxon>Pseudomonadota</taxon>
        <taxon>Alphaproteobacteria</taxon>
        <taxon>Hyphomicrobiales</taxon>
        <taxon>Nitrobacteraceae</taxon>
        <taxon>Rhodopseudomonas</taxon>
    </lineage>
</organism>
<reference evidence="2" key="1">
    <citation type="journal article" date="2022" name="Biol. Control">
        <title>In silico genomic analysis of Rhodopseudomonas palustris strains revealed potential biocontrol agents and crop yield enhancers.</title>
        <authorList>
            <person name="Surachat K."/>
            <person name="Kantachote D."/>
            <person name="Deachamag P."/>
            <person name="Wonglapsuwan M."/>
        </authorList>
    </citation>
    <scope>NUCLEOTIDE SEQUENCE</scope>
    <source>
        <strain evidence="2">TLS06</strain>
    </source>
</reference>
<evidence type="ECO:0000256" key="1">
    <source>
        <dbReference type="SAM" id="SignalP"/>
    </source>
</evidence>
<dbReference type="RefSeq" id="WP_107354838.1">
    <property type="nucleotide sequence ID" value="NZ_CP019967.1"/>
</dbReference>
<accession>A0AAX3E2V8</accession>
<sequence>MNKIRTALLVATMAVIATAAAAQTPVKTGIVVRGVNGDLPRTCDFSREEVDQSGRMTGASVQCKKDGTLREVLAHLPATFNAYCQVRAADLGGARLITAPLADNPEHCDLSAITPKDAQRRFGAAVQR</sequence>
<dbReference type="EMBL" id="CP076676">
    <property type="protein sequence ID" value="UYO41251.1"/>
    <property type="molecule type" value="Genomic_DNA"/>
</dbReference>
<protein>
    <submittedName>
        <fullName evidence="2">Uncharacterized protein</fullName>
    </submittedName>
</protein>
<evidence type="ECO:0000313" key="2">
    <source>
        <dbReference type="EMBL" id="UYO41251.1"/>
    </source>
</evidence>
<feature type="signal peptide" evidence="1">
    <location>
        <begin position="1"/>
        <end position="22"/>
    </location>
</feature>
<name>A0AAX3E2V8_RHOPL</name>
<feature type="chain" id="PRO_5043489147" evidence="1">
    <location>
        <begin position="23"/>
        <end position="128"/>
    </location>
</feature>
<evidence type="ECO:0000313" key="3">
    <source>
        <dbReference type="Proteomes" id="UP001163166"/>
    </source>
</evidence>
<dbReference type="AlphaFoldDB" id="A0AAX3E2V8"/>
<keyword evidence="1" id="KW-0732">Signal</keyword>
<gene>
    <name evidence="2" type="ORF">KQX62_08155</name>
</gene>
<proteinExistence type="predicted"/>